<sequence>MTAAVHWIQQAPDRWTRGRLKNLIAKAANGTWGSDPAEDGSDVRCVRAADFDRPRRRVRIDNAPLRRVDASSLRQYLLRPGDLILEKSGGGEKQPVGMAVLFEGPEKSVCSNFCARLSPAAGVDPRFLTYVLAAAYGQGLTQSAIKQTTGIQNLDTGTFFSSLWAYPRQEEQCRIADFLDAETARIDGLVTRRREMTDLLALKRERVVELALGLEHDSHAHDMAPLKYLVEGITVGIVITPAKWYVESGGTPALRGLNVRPGVIEDSDLVRISDEGDAENVKSRLRAGDVVVVRTGQAGAAAVVPPHLAGANCIDLIVVRPGRSMAPRYLEYVLNSQYAQAHVSEHAVGSIQAHFNIGSMKKIPVPSLPLARQERIVKALDERVAGLDALKDKFQQQGQMLAERRQALITAAVTGQFDVSTASGRNNTEGISA</sequence>
<dbReference type="EMBL" id="BLLG01000004">
    <property type="protein sequence ID" value="GFH35716.1"/>
    <property type="molecule type" value="Genomic_DNA"/>
</dbReference>
<evidence type="ECO:0008006" key="5">
    <source>
        <dbReference type="Google" id="ProtNLM"/>
    </source>
</evidence>
<dbReference type="AlphaFoldDB" id="A0A6A0AS20"/>
<evidence type="ECO:0000256" key="2">
    <source>
        <dbReference type="ARBA" id="ARBA00023125"/>
    </source>
</evidence>
<dbReference type="PANTHER" id="PTHR43140">
    <property type="entry name" value="TYPE-1 RESTRICTION ENZYME ECOKI SPECIFICITY PROTEIN"/>
    <property type="match status" value="1"/>
</dbReference>
<name>A0A6A0AS20_9ACTN</name>
<comment type="caution">
    <text evidence="3">The sequence shown here is derived from an EMBL/GenBank/DDBJ whole genome shotgun (WGS) entry which is preliminary data.</text>
</comment>
<dbReference type="Gene3D" id="3.90.220.20">
    <property type="entry name" value="DNA methylase specificity domains"/>
    <property type="match status" value="2"/>
</dbReference>
<keyword evidence="2" id="KW-0238">DNA-binding</keyword>
<dbReference type="Proteomes" id="UP000484988">
    <property type="component" value="Unassembled WGS sequence"/>
</dbReference>
<gene>
    <name evidence="3" type="ORF">SCWH03_19380</name>
</gene>
<evidence type="ECO:0000313" key="3">
    <source>
        <dbReference type="EMBL" id="GFH35716.1"/>
    </source>
</evidence>
<proteinExistence type="predicted"/>
<protein>
    <recommendedName>
        <fullName evidence="5">Type I restriction modification DNA specificity domain-containing protein</fullName>
    </recommendedName>
</protein>
<reference evidence="3 4" key="1">
    <citation type="submission" date="2020-02" db="EMBL/GenBank/DDBJ databases">
        <title>Whole Genome Shotgun Sequence of Streptomyces sp. strain CWH03.</title>
        <authorList>
            <person name="Dohra H."/>
            <person name="Kodani S."/>
            <person name="Yamamura H."/>
        </authorList>
    </citation>
    <scope>NUCLEOTIDE SEQUENCE [LARGE SCALE GENOMIC DNA]</scope>
    <source>
        <strain evidence="3 4">CWH03</strain>
    </source>
</reference>
<dbReference type="SUPFAM" id="SSF116734">
    <property type="entry name" value="DNA methylase specificity domain"/>
    <property type="match status" value="2"/>
</dbReference>
<dbReference type="PANTHER" id="PTHR43140:SF1">
    <property type="entry name" value="TYPE I RESTRICTION ENZYME ECOKI SPECIFICITY SUBUNIT"/>
    <property type="match status" value="1"/>
</dbReference>
<dbReference type="GO" id="GO:0003677">
    <property type="term" value="F:DNA binding"/>
    <property type="evidence" value="ECO:0007669"/>
    <property type="project" value="UniProtKB-KW"/>
</dbReference>
<keyword evidence="1" id="KW-0680">Restriction system</keyword>
<dbReference type="InterPro" id="IPR051212">
    <property type="entry name" value="Type-I_RE_S_subunit"/>
</dbReference>
<evidence type="ECO:0000256" key="1">
    <source>
        <dbReference type="ARBA" id="ARBA00022747"/>
    </source>
</evidence>
<evidence type="ECO:0000313" key="4">
    <source>
        <dbReference type="Proteomes" id="UP000484988"/>
    </source>
</evidence>
<keyword evidence="4" id="KW-1185">Reference proteome</keyword>
<accession>A0A6A0AS20</accession>
<organism evidence="3 4">
    <name type="scientific">Streptomyces pacificus</name>
    <dbReference type="NCBI Taxonomy" id="2705029"/>
    <lineage>
        <taxon>Bacteria</taxon>
        <taxon>Bacillati</taxon>
        <taxon>Actinomycetota</taxon>
        <taxon>Actinomycetes</taxon>
        <taxon>Kitasatosporales</taxon>
        <taxon>Streptomycetaceae</taxon>
        <taxon>Streptomyces</taxon>
    </lineage>
</organism>
<dbReference type="InterPro" id="IPR044946">
    <property type="entry name" value="Restrct_endonuc_typeI_TRD_sf"/>
</dbReference>
<dbReference type="GO" id="GO:0009307">
    <property type="term" value="P:DNA restriction-modification system"/>
    <property type="evidence" value="ECO:0007669"/>
    <property type="project" value="UniProtKB-KW"/>
</dbReference>